<dbReference type="EMBL" id="JAPQKI010000004">
    <property type="protein sequence ID" value="KAJ5103036.1"/>
    <property type="molecule type" value="Genomic_DNA"/>
</dbReference>
<dbReference type="AlphaFoldDB" id="A0A9W9KEN0"/>
<organism evidence="2 3">
    <name type="scientific">Penicillium argentinense</name>
    <dbReference type="NCBI Taxonomy" id="1131581"/>
    <lineage>
        <taxon>Eukaryota</taxon>
        <taxon>Fungi</taxon>
        <taxon>Dikarya</taxon>
        <taxon>Ascomycota</taxon>
        <taxon>Pezizomycotina</taxon>
        <taxon>Eurotiomycetes</taxon>
        <taxon>Eurotiomycetidae</taxon>
        <taxon>Eurotiales</taxon>
        <taxon>Aspergillaceae</taxon>
        <taxon>Penicillium</taxon>
    </lineage>
</organism>
<sequence>MMSCESYIETVETDLTLTSPHTPSTRQTPPVVHDETAKYETEIDDSMYEDRFMVELQRLRRRIVYGQDGVPPKELLNATRLHARHQELPQFTGTLRDPNRIRLVQSTVSTRLLEVLLGLMLLAAGAAVWAIDMKRTLPKNPCSIGVVVSLLAGSKAMLDEGLIPIGSEWLNDRSCLEGVFLLGSCSVLGGGMRVEEEVWNWGWAS</sequence>
<proteinExistence type="predicted"/>
<protein>
    <submittedName>
        <fullName evidence="2">Uncharacterized protein</fullName>
    </submittedName>
</protein>
<reference evidence="2" key="1">
    <citation type="submission" date="2022-11" db="EMBL/GenBank/DDBJ databases">
        <authorList>
            <person name="Petersen C."/>
        </authorList>
    </citation>
    <scope>NUCLEOTIDE SEQUENCE</scope>
    <source>
        <strain evidence="2">IBT 30761</strain>
    </source>
</reference>
<keyword evidence="3" id="KW-1185">Reference proteome</keyword>
<evidence type="ECO:0000313" key="3">
    <source>
        <dbReference type="Proteomes" id="UP001149074"/>
    </source>
</evidence>
<evidence type="ECO:0000256" key="1">
    <source>
        <dbReference type="SAM" id="Phobius"/>
    </source>
</evidence>
<dbReference type="GeneID" id="81355038"/>
<reference evidence="2" key="2">
    <citation type="journal article" date="2023" name="IMA Fungus">
        <title>Comparative genomic study of the Penicillium genus elucidates a diverse pangenome and 15 lateral gene transfer events.</title>
        <authorList>
            <person name="Petersen C."/>
            <person name="Sorensen T."/>
            <person name="Nielsen M.R."/>
            <person name="Sondergaard T.E."/>
            <person name="Sorensen J.L."/>
            <person name="Fitzpatrick D.A."/>
            <person name="Frisvad J.C."/>
            <person name="Nielsen K.L."/>
        </authorList>
    </citation>
    <scope>NUCLEOTIDE SEQUENCE</scope>
    <source>
        <strain evidence="2">IBT 30761</strain>
    </source>
</reference>
<dbReference type="Proteomes" id="UP001149074">
    <property type="component" value="Unassembled WGS sequence"/>
</dbReference>
<keyword evidence="1" id="KW-0812">Transmembrane</keyword>
<accession>A0A9W9KEN0</accession>
<feature type="transmembrane region" description="Helical" evidence="1">
    <location>
        <begin position="112"/>
        <end position="131"/>
    </location>
</feature>
<dbReference type="OrthoDB" id="5332281at2759"/>
<gene>
    <name evidence="2" type="ORF">N7532_003565</name>
</gene>
<evidence type="ECO:0000313" key="2">
    <source>
        <dbReference type="EMBL" id="KAJ5103036.1"/>
    </source>
</evidence>
<keyword evidence="1" id="KW-1133">Transmembrane helix</keyword>
<comment type="caution">
    <text evidence="2">The sequence shown here is derived from an EMBL/GenBank/DDBJ whole genome shotgun (WGS) entry which is preliminary data.</text>
</comment>
<dbReference type="RefSeq" id="XP_056476416.1">
    <property type="nucleotide sequence ID" value="XM_056616059.1"/>
</dbReference>
<name>A0A9W9KEN0_9EURO</name>
<keyword evidence="1" id="KW-0472">Membrane</keyword>